<organism evidence="1 2">
    <name type="scientific">Trichoderma asperellum (strain ATCC 204424 / CBS 433.97 / NBRC 101777)</name>
    <dbReference type="NCBI Taxonomy" id="1042311"/>
    <lineage>
        <taxon>Eukaryota</taxon>
        <taxon>Fungi</taxon>
        <taxon>Dikarya</taxon>
        <taxon>Ascomycota</taxon>
        <taxon>Pezizomycotina</taxon>
        <taxon>Sordariomycetes</taxon>
        <taxon>Hypocreomycetidae</taxon>
        <taxon>Hypocreales</taxon>
        <taxon>Hypocreaceae</taxon>
        <taxon>Trichoderma</taxon>
    </lineage>
</organism>
<dbReference type="EMBL" id="KZ679267">
    <property type="protein sequence ID" value="PTB37904.1"/>
    <property type="molecule type" value="Genomic_DNA"/>
</dbReference>
<name>A0A2T3YZH3_TRIA4</name>
<keyword evidence="2" id="KW-1185">Reference proteome</keyword>
<reference evidence="1 2" key="1">
    <citation type="submission" date="2016-07" db="EMBL/GenBank/DDBJ databases">
        <title>Multiple horizontal gene transfer events from other fungi enriched the ability of initially mycotrophic Trichoderma (Ascomycota) to feed on dead plant biomass.</title>
        <authorList>
            <consortium name="DOE Joint Genome Institute"/>
            <person name="Aerts A."/>
            <person name="Atanasova L."/>
            <person name="Chenthamara K."/>
            <person name="Zhang J."/>
            <person name="Grujic M."/>
            <person name="Henrissat B."/>
            <person name="Kuo A."/>
            <person name="Salamov A."/>
            <person name="Lipzen A."/>
            <person name="Labutti K."/>
            <person name="Barry K."/>
            <person name="Miao Y."/>
            <person name="Rahimi M.J."/>
            <person name="Shen Q."/>
            <person name="Grigoriev I.V."/>
            <person name="Kubicek C.P."/>
            <person name="Druzhinina I.S."/>
        </authorList>
    </citation>
    <scope>NUCLEOTIDE SEQUENCE [LARGE SCALE GENOMIC DNA]</scope>
    <source>
        <strain evidence="1 2">CBS 433.97</strain>
    </source>
</reference>
<evidence type="ECO:0000313" key="2">
    <source>
        <dbReference type="Proteomes" id="UP000240493"/>
    </source>
</evidence>
<gene>
    <name evidence="1" type="ORF">M441DRAFT_92335</name>
</gene>
<protein>
    <submittedName>
        <fullName evidence="1">Uncharacterized protein</fullName>
    </submittedName>
</protein>
<accession>A0A2T3YZH3</accession>
<evidence type="ECO:0000313" key="1">
    <source>
        <dbReference type="EMBL" id="PTB37904.1"/>
    </source>
</evidence>
<dbReference type="AlphaFoldDB" id="A0A2T3YZH3"/>
<proteinExistence type="predicted"/>
<sequence>MDMLQATWKTKKNLLLLGRFQPIARPSGIAPPGGLASGPLNRFWPSICWELRKIPNNQLSSGHGPNDRRSSSARRNRLEGLHAWPSNHGAPLPTAHLQHGAHQVTSALGEPTVQLSRTASNPAIPTAAGLFRASSASLAMAGPWQMRGSSNCCARAGDEAVIEL</sequence>
<dbReference type="Proteomes" id="UP000240493">
    <property type="component" value="Unassembled WGS sequence"/>
</dbReference>